<feature type="compositionally biased region" description="Low complexity" evidence="1">
    <location>
        <begin position="196"/>
        <end position="210"/>
    </location>
</feature>
<proteinExistence type="predicted"/>
<evidence type="ECO:0000259" key="2">
    <source>
        <dbReference type="Pfam" id="PF16561"/>
    </source>
</evidence>
<gene>
    <name evidence="3" type="ORF">ACH5RR_035771</name>
</gene>
<sequence>MVCLTCPTHFRFPHKPIAQSNIPSIFVVSNTKKRLEIRRKAAGFKVFVGQKTDFLGFLDVGKGKIWEKSWCCWCKERWESEGDSELEAEILDFMENSSKPGAFPSKKELVEAGRLDLVEAIKNRGGWFSLGWESDENEEGNDGERVKEDEILAMDFDIKDFQKRIQSCKESSSSEEIEAGSWPSSSAGNSPICEDSSASSNHSASSSGRSLEIGVEEDSGIYGILNRLEKERSSFGINLGISEYRTHASSQDPGDHKLFATSRDEGSPSEARISSTDVNDSHYTKPDMWRSWSLHRAGFSKAEFEAAEIPYNENQVENRGEASKYEIIATAADANRTLDKWKETNDDHIKTPLQHLELELASALHSLRSKSEVINTNEVLASSSSDLQILSDALEFQENGIMSSRERLRSIRAKLAVLEGKMTLAIMDAEKILEEKQMRIGSACKTLELLRIACIVWPNSASEVLLAGSFDGWTTKRKMEKSRTGFFSVCLKLYPGRYEIKFIVDGKWRIDPLRPIVHNNGYENNLLIIT</sequence>
<dbReference type="InterPro" id="IPR013783">
    <property type="entry name" value="Ig-like_fold"/>
</dbReference>
<evidence type="ECO:0000256" key="1">
    <source>
        <dbReference type="SAM" id="MobiDB-lite"/>
    </source>
</evidence>
<dbReference type="GO" id="GO:0009507">
    <property type="term" value="C:chloroplast"/>
    <property type="evidence" value="ECO:0007669"/>
    <property type="project" value="UniProtKB-ARBA"/>
</dbReference>
<dbReference type="PANTHER" id="PTHR47434">
    <property type="entry name" value="PROTEIN PTST HOMOLOG 3, CHLOROPLASTIC"/>
    <property type="match status" value="1"/>
</dbReference>
<dbReference type="Pfam" id="PF16561">
    <property type="entry name" value="AMPK1_CBM"/>
    <property type="match status" value="1"/>
</dbReference>
<dbReference type="Gene3D" id="2.60.40.10">
    <property type="entry name" value="Immunoglobulins"/>
    <property type="match status" value="1"/>
</dbReference>
<dbReference type="CDD" id="cd02859">
    <property type="entry name" value="E_set_AMPKbeta_like_N"/>
    <property type="match status" value="1"/>
</dbReference>
<evidence type="ECO:0000313" key="4">
    <source>
        <dbReference type="Proteomes" id="UP001630127"/>
    </source>
</evidence>
<protein>
    <recommendedName>
        <fullName evidence="2">AMP-activated protein kinase glycogen-binding domain-containing protein</fullName>
    </recommendedName>
</protein>
<comment type="caution">
    <text evidence="3">The sequence shown here is derived from an EMBL/GenBank/DDBJ whole genome shotgun (WGS) entry which is preliminary data.</text>
</comment>
<feature type="region of interest" description="Disordered" evidence="1">
    <location>
        <begin position="169"/>
        <end position="211"/>
    </location>
</feature>
<keyword evidence="4" id="KW-1185">Reference proteome</keyword>
<organism evidence="3 4">
    <name type="scientific">Cinchona calisaya</name>
    <dbReference type="NCBI Taxonomy" id="153742"/>
    <lineage>
        <taxon>Eukaryota</taxon>
        <taxon>Viridiplantae</taxon>
        <taxon>Streptophyta</taxon>
        <taxon>Embryophyta</taxon>
        <taxon>Tracheophyta</taxon>
        <taxon>Spermatophyta</taxon>
        <taxon>Magnoliopsida</taxon>
        <taxon>eudicotyledons</taxon>
        <taxon>Gunneridae</taxon>
        <taxon>Pentapetalae</taxon>
        <taxon>asterids</taxon>
        <taxon>lamiids</taxon>
        <taxon>Gentianales</taxon>
        <taxon>Rubiaceae</taxon>
        <taxon>Cinchonoideae</taxon>
        <taxon>Cinchoneae</taxon>
        <taxon>Cinchona</taxon>
    </lineage>
</organism>
<reference evidence="3 4" key="1">
    <citation type="submission" date="2024-11" db="EMBL/GenBank/DDBJ databases">
        <title>A near-complete genome assembly of Cinchona calisaya.</title>
        <authorList>
            <person name="Lian D.C."/>
            <person name="Zhao X.W."/>
            <person name="Wei L."/>
        </authorList>
    </citation>
    <scope>NUCLEOTIDE SEQUENCE [LARGE SCALE GENOMIC DNA]</scope>
    <source>
        <tissue evidence="3">Nenye</tissue>
    </source>
</reference>
<name>A0ABD2Y4F7_9GENT</name>
<accession>A0ABD2Y4F7</accession>
<dbReference type="SUPFAM" id="SSF81296">
    <property type="entry name" value="E set domains"/>
    <property type="match status" value="1"/>
</dbReference>
<evidence type="ECO:0000313" key="3">
    <source>
        <dbReference type="EMBL" id="KAL3501322.1"/>
    </source>
</evidence>
<feature type="domain" description="AMP-activated protein kinase glycogen-binding" evidence="2">
    <location>
        <begin position="455"/>
        <end position="528"/>
    </location>
</feature>
<dbReference type="PANTHER" id="PTHR47434:SF1">
    <property type="entry name" value="PROTEIN PTST HOMOLOG 2, CHLOROPLASTIC"/>
    <property type="match status" value="1"/>
</dbReference>
<dbReference type="EMBL" id="JBJUIK010000015">
    <property type="protein sequence ID" value="KAL3501322.1"/>
    <property type="molecule type" value="Genomic_DNA"/>
</dbReference>
<dbReference type="InterPro" id="IPR014756">
    <property type="entry name" value="Ig_E-set"/>
</dbReference>
<dbReference type="InterPro" id="IPR032640">
    <property type="entry name" value="AMPK1_CBM"/>
</dbReference>
<dbReference type="Proteomes" id="UP001630127">
    <property type="component" value="Unassembled WGS sequence"/>
</dbReference>
<dbReference type="AlphaFoldDB" id="A0ABD2Y4F7"/>